<evidence type="ECO:0000313" key="2">
    <source>
        <dbReference type="Proteomes" id="UP000245412"/>
    </source>
</evidence>
<proteinExistence type="predicted"/>
<gene>
    <name evidence="1" type="ORF">C7383_101421</name>
</gene>
<keyword evidence="2" id="KW-1185">Reference proteome</keyword>
<name>A0AB73TAH6_9FIRM</name>
<reference evidence="1 2" key="1">
    <citation type="submission" date="2018-05" db="EMBL/GenBank/DDBJ databases">
        <authorList>
            <person name="Goeker M."/>
            <person name="Huntemann M."/>
            <person name="Clum A."/>
            <person name="Pillay M."/>
            <person name="Palaniappan K."/>
            <person name="Varghese N."/>
            <person name="Mikhailova N."/>
            <person name="Stamatis D."/>
            <person name="Reddy T."/>
            <person name="Daum C."/>
            <person name="Shapiro N."/>
            <person name="Ivanova N."/>
            <person name="Kyrpides N."/>
            <person name="Woyke T."/>
        </authorList>
    </citation>
    <scope>NUCLEOTIDE SEQUENCE [LARGE SCALE GENOMIC DNA]</scope>
    <source>
        <strain evidence="1 2">DSM 26524</strain>
    </source>
</reference>
<dbReference type="Proteomes" id="UP000245412">
    <property type="component" value="Unassembled WGS sequence"/>
</dbReference>
<dbReference type="Pfam" id="PF10050">
    <property type="entry name" value="DUF2284"/>
    <property type="match status" value="1"/>
</dbReference>
<accession>A0AB73TAH6</accession>
<protein>
    <submittedName>
        <fullName evidence="1">Metal-binding protein</fullName>
    </submittedName>
</protein>
<dbReference type="InterPro" id="IPR019271">
    <property type="entry name" value="DUF2284_metal-binding"/>
</dbReference>
<organism evidence="1 2">
    <name type="scientific">Murimonas intestini</name>
    <dbReference type="NCBI Taxonomy" id="1337051"/>
    <lineage>
        <taxon>Bacteria</taxon>
        <taxon>Bacillati</taxon>
        <taxon>Bacillota</taxon>
        <taxon>Clostridia</taxon>
        <taxon>Lachnospirales</taxon>
        <taxon>Lachnospiraceae</taxon>
        <taxon>Murimonas</taxon>
    </lineage>
</organism>
<sequence length="177" mass="19936">MYQDEIEEILAGFPVCQYGFLDPEEILFSDRVRYICRSQCGRYGKSWSCPPAVGEVDECRKRCLAYDKVLIFTTLAEVSDSAMLEETLLTRKGHEEVMRGVLCEMEGAGARCLALSSESCSICEACTYPGGPCRHPDRMLPCIESYGILVTESAEKCGIDFFYDSQTVTWFGMIFYV</sequence>
<dbReference type="EMBL" id="QGGY01000001">
    <property type="protein sequence ID" value="PWJ79044.1"/>
    <property type="molecule type" value="Genomic_DNA"/>
</dbReference>
<dbReference type="AlphaFoldDB" id="A0AB73TAH6"/>
<comment type="caution">
    <text evidence="1">The sequence shown here is derived from an EMBL/GenBank/DDBJ whole genome shotgun (WGS) entry which is preliminary data.</text>
</comment>
<evidence type="ECO:0000313" key="1">
    <source>
        <dbReference type="EMBL" id="PWJ79044.1"/>
    </source>
</evidence>